<dbReference type="Pfam" id="PF07714">
    <property type="entry name" value="PK_Tyr_Ser-Thr"/>
    <property type="match status" value="1"/>
</dbReference>
<dbReference type="GO" id="GO:0005524">
    <property type="term" value="F:ATP binding"/>
    <property type="evidence" value="ECO:0007669"/>
    <property type="project" value="InterPro"/>
</dbReference>
<dbReference type="Gene3D" id="1.25.40.10">
    <property type="entry name" value="Tetratricopeptide repeat domain"/>
    <property type="match status" value="3"/>
</dbReference>
<dbReference type="SUPFAM" id="SSF81901">
    <property type="entry name" value="HCP-like"/>
    <property type="match status" value="3"/>
</dbReference>
<dbReference type="PROSITE" id="PS00108">
    <property type="entry name" value="PROTEIN_KINASE_ST"/>
    <property type="match status" value="1"/>
</dbReference>
<reference evidence="4 5" key="1">
    <citation type="journal article" date="2018" name="New Phytol.">
        <title>Phylogenomics of Endogonaceae and evolution of mycorrhizas within Mucoromycota.</title>
        <authorList>
            <person name="Chang Y."/>
            <person name="Desiro A."/>
            <person name="Na H."/>
            <person name="Sandor L."/>
            <person name="Lipzen A."/>
            <person name="Clum A."/>
            <person name="Barry K."/>
            <person name="Grigoriev I.V."/>
            <person name="Martin F.M."/>
            <person name="Stajich J.E."/>
            <person name="Smith M.E."/>
            <person name="Bonito G."/>
            <person name="Spatafora J.W."/>
        </authorList>
    </citation>
    <scope>NUCLEOTIDE SEQUENCE [LARGE SCALE GENOMIC DNA]</scope>
    <source>
        <strain evidence="4 5">AD002</strain>
    </source>
</reference>
<dbReference type="InterPro" id="IPR011009">
    <property type="entry name" value="Kinase-like_dom_sf"/>
</dbReference>
<dbReference type="InterPro" id="IPR001245">
    <property type="entry name" value="Ser-Thr/Tyr_kinase_cat_dom"/>
</dbReference>
<dbReference type="Proteomes" id="UP000274822">
    <property type="component" value="Unassembled WGS sequence"/>
</dbReference>
<dbReference type="Gene3D" id="1.10.510.10">
    <property type="entry name" value="Transferase(Phosphotransferase) domain 1"/>
    <property type="match status" value="1"/>
</dbReference>
<organism evidence="4 5">
    <name type="scientific">Jimgerdemannia flammicorona</name>
    <dbReference type="NCBI Taxonomy" id="994334"/>
    <lineage>
        <taxon>Eukaryota</taxon>
        <taxon>Fungi</taxon>
        <taxon>Fungi incertae sedis</taxon>
        <taxon>Mucoromycota</taxon>
        <taxon>Mucoromycotina</taxon>
        <taxon>Endogonomycetes</taxon>
        <taxon>Endogonales</taxon>
        <taxon>Endogonaceae</taxon>
        <taxon>Jimgerdemannia</taxon>
    </lineage>
</organism>
<dbReference type="AlphaFoldDB" id="A0A433QCX2"/>
<name>A0A433QCX2_9FUNG</name>
<comment type="similarity">
    <text evidence="1">Belongs to the sel-1 family.</text>
</comment>
<dbReference type="InterPro" id="IPR008271">
    <property type="entry name" value="Ser/Thr_kinase_AS"/>
</dbReference>
<keyword evidence="4" id="KW-0808">Transferase</keyword>
<dbReference type="InterPro" id="IPR006597">
    <property type="entry name" value="Sel1-like"/>
</dbReference>
<dbReference type="SMART" id="SM00220">
    <property type="entry name" value="S_TKc"/>
    <property type="match status" value="1"/>
</dbReference>
<keyword evidence="4" id="KW-0418">Kinase</keyword>
<evidence type="ECO:0000256" key="1">
    <source>
        <dbReference type="ARBA" id="ARBA00038101"/>
    </source>
</evidence>
<feature type="region of interest" description="Disordered" evidence="2">
    <location>
        <begin position="14"/>
        <end position="46"/>
    </location>
</feature>
<dbReference type="SMART" id="SM00671">
    <property type="entry name" value="SEL1"/>
    <property type="match status" value="10"/>
</dbReference>
<dbReference type="Pfam" id="PF08238">
    <property type="entry name" value="Sel1"/>
    <property type="match status" value="9"/>
</dbReference>
<dbReference type="InterPro" id="IPR000719">
    <property type="entry name" value="Prot_kinase_dom"/>
</dbReference>
<dbReference type="PRINTS" id="PR00109">
    <property type="entry name" value="TYRKINASE"/>
</dbReference>
<gene>
    <name evidence="4" type="ORF">BC938DRAFT_482952</name>
</gene>
<keyword evidence="5" id="KW-1185">Reference proteome</keyword>
<sequence length="944" mass="103578">MDDSDHNIVITQAIKSSSSCSSSSSSSSSSNCAVPHDKPPHSASPRVPWLAADSVIRGDRIGHGGFCSVFRGTLGGATVAIKHMSAPSLAREELEKTVQNELRLLGRLRHSNFITQVLGYYQHNDMVCIVMAFAENGDLQRFLRAGRLKDYWSTKARICADVAKAVDSVHAERIVHGDLKASNILLDRFLTPKLGDFGVSKTFTSVARGSQLGSTLRYIAPERLRMKPGYKFSHEESVLSDIYAYGLIMWEVATDGKLPYHELEDKESLVVAKIHPGDQLEYVGSLPDDVPGVFRDTIQLCLSCDPSLRPSLASIQDALDAYIATAPPSSVFPISSLQTAQTTSPPASTNNPMWLPLADADSLRADVSDDETRVLTGSQKDIFGIGWFYFEEKMLMKAVEQFENPELRDHPLAQRILGHCHIAAGDDPVNVFKCFKRSAEGGDPKGQFNLAWCFDHRYGTRQDLSSAFQWYTASAAAGNVEAAKVLRETRWSKHVEAAIGAPDASGSTLDWLRNVFAPGISDALADRIMESARSGDAHAQGFFALLYYLSFVILGDNVGEHAETPSVTELFIWLVKFGIGGNKLAQCEVRKLLVPRPQPDVSRYFAEAFRLLLEEAELLEAPGLLFCQCQVGICYGLGIGVARDETMAFRWNYAAAKAGDTVAQCNLSNQYLWGAGTDEDREEAFRWCLKAASAGDTSGQTKLATMYIHGTGTKVDYDLALQWCTAAAEAGDANAQLQLGDIYSSDPRDGFANPREAFVWWSKAAETGLASAQLQLGIAYDEGLGTEPDKENAAQYFLKAAQGGSSEAMVRIGECYRDGRGVEKDATKAFVWFERAANKSSVEAFYNLALCYRNGLGTERDMELGKKWLLKAGGNRHEQAMYLIGQSYKDGTGGFGLDVEKAREWMGNAGEFDMNEASDELEKPPVGKFPSARFTWCGFFSRRK</sequence>
<dbReference type="GO" id="GO:0004672">
    <property type="term" value="F:protein kinase activity"/>
    <property type="evidence" value="ECO:0007669"/>
    <property type="project" value="InterPro"/>
</dbReference>
<dbReference type="InterPro" id="IPR050767">
    <property type="entry name" value="Sel1_AlgK"/>
</dbReference>
<feature type="domain" description="Protein kinase" evidence="3">
    <location>
        <begin position="55"/>
        <end position="323"/>
    </location>
</feature>
<proteinExistence type="inferred from homology"/>
<dbReference type="EMBL" id="RBNJ01008037">
    <property type="protein sequence ID" value="RUS27645.1"/>
    <property type="molecule type" value="Genomic_DNA"/>
</dbReference>
<evidence type="ECO:0000313" key="4">
    <source>
        <dbReference type="EMBL" id="RUS27645.1"/>
    </source>
</evidence>
<comment type="caution">
    <text evidence="4">The sequence shown here is derived from an EMBL/GenBank/DDBJ whole genome shotgun (WGS) entry which is preliminary data.</text>
</comment>
<dbReference type="PANTHER" id="PTHR11102:SF160">
    <property type="entry name" value="ERAD-ASSOCIATED E3 UBIQUITIN-PROTEIN LIGASE COMPONENT HRD3"/>
    <property type="match status" value="1"/>
</dbReference>
<evidence type="ECO:0000259" key="3">
    <source>
        <dbReference type="PROSITE" id="PS50011"/>
    </source>
</evidence>
<evidence type="ECO:0000256" key="2">
    <source>
        <dbReference type="SAM" id="MobiDB-lite"/>
    </source>
</evidence>
<accession>A0A433QCX2</accession>
<feature type="compositionally biased region" description="Low complexity" evidence="2">
    <location>
        <begin position="16"/>
        <end position="30"/>
    </location>
</feature>
<dbReference type="PROSITE" id="PS50011">
    <property type="entry name" value="PROTEIN_KINASE_DOM"/>
    <property type="match status" value="1"/>
</dbReference>
<dbReference type="PANTHER" id="PTHR11102">
    <property type="entry name" value="SEL-1-LIKE PROTEIN"/>
    <property type="match status" value="1"/>
</dbReference>
<protein>
    <submittedName>
        <fullName evidence="4">Kinase-like domain-containing protein</fullName>
    </submittedName>
</protein>
<dbReference type="InterPro" id="IPR011990">
    <property type="entry name" value="TPR-like_helical_dom_sf"/>
</dbReference>
<evidence type="ECO:0000313" key="5">
    <source>
        <dbReference type="Proteomes" id="UP000274822"/>
    </source>
</evidence>
<dbReference type="SUPFAM" id="SSF56112">
    <property type="entry name" value="Protein kinase-like (PK-like)"/>
    <property type="match status" value="1"/>
</dbReference>